<keyword evidence="5" id="KW-1185">Reference proteome</keyword>
<organism evidence="4 5">
    <name type="scientific">Helobdella robusta</name>
    <name type="common">Californian leech</name>
    <dbReference type="NCBI Taxonomy" id="6412"/>
    <lineage>
        <taxon>Eukaryota</taxon>
        <taxon>Metazoa</taxon>
        <taxon>Spiralia</taxon>
        <taxon>Lophotrochozoa</taxon>
        <taxon>Annelida</taxon>
        <taxon>Clitellata</taxon>
        <taxon>Hirudinea</taxon>
        <taxon>Rhynchobdellida</taxon>
        <taxon>Glossiphoniidae</taxon>
        <taxon>Helobdella</taxon>
    </lineage>
</organism>
<dbReference type="PANTHER" id="PTHR10063:SF11">
    <property type="entry name" value="RHO GTPASE-ACTIVATING PROTEIN CG5521-RELATED"/>
    <property type="match status" value="1"/>
</dbReference>
<dbReference type="EMBL" id="KB097143">
    <property type="protein sequence ID" value="ESN98877.1"/>
    <property type="molecule type" value="Genomic_DNA"/>
</dbReference>
<dbReference type="PROSITE" id="PS50085">
    <property type="entry name" value="RAPGAP"/>
    <property type="match status" value="1"/>
</dbReference>
<dbReference type="KEGG" id="hro:HELRODRAFT_67405"/>
<feature type="domain" description="Rap-GAP" evidence="2">
    <location>
        <begin position="26"/>
        <end position="229"/>
    </location>
</feature>
<sequence>MTLIQFDFCRTEYEFLREGEKLKRELKHLYNLKCLETHKIAVIYIGEDQYDKMNILSNETGSYLYDDFVSRLGTLVKLKEHKGFAGGLLRNGQNGIVAPYYCTPSLLQVIFHVSTLLQPSSEFFQKMKHIGNDEVHIVWCECKMEYSSEIIPTKFGEVTIVIYPLYNALFSIQIIKKTKTCMFGPLCDGAVVDGLILPDLIRLTAINAGRALREMRNFYQNLLASIFSI</sequence>
<accession>T1FZ02</accession>
<dbReference type="GeneID" id="20214050"/>
<protein>
    <recommendedName>
        <fullName evidence="2">Rap-GAP domain-containing protein</fullName>
    </recommendedName>
</protein>
<dbReference type="AlphaFoldDB" id="T1FZ02"/>
<evidence type="ECO:0000256" key="1">
    <source>
        <dbReference type="ARBA" id="ARBA00022468"/>
    </source>
</evidence>
<dbReference type="GO" id="GO:0005634">
    <property type="term" value="C:nucleus"/>
    <property type="evidence" value="ECO:0007669"/>
    <property type="project" value="InterPro"/>
</dbReference>
<reference evidence="3 5" key="2">
    <citation type="journal article" date="2013" name="Nature">
        <title>Insights into bilaterian evolution from three spiralian genomes.</title>
        <authorList>
            <person name="Simakov O."/>
            <person name="Marletaz F."/>
            <person name="Cho S.J."/>
            <person name="Edsinger-Gonzales E."/>
            <person name="Havlak P."/>
            <person name="Hellsten U."/>
            <person name="Kuo D.H."/>
            <person name="Larsson T."/>
            <person name="Lv J."/>
            <person name="Arendt D."/>
            <person name="Savage R."/>
            <person name="Osoegawa K."/>
            <person name="de Jong P."/>
            <person name="Grimwood J."/>
            <person name="Chapman J.A."/>
            <person name="Shapiro H."/>
            <person name="Aerts A."/>
            <person name="Otillar R.P."/>
            <person name="Terry A.Y."/>
            <person name="Boore J.L."/>
            <person name="Grigoriev I.V."/>
            <person name="Lindberg D.R."/>
            <person name="Seaver E.C."/>
            <person name="Weisblat D.A."/>
            <person name="Putnam N.H."/>
            <person name="Rokhsar D.S."/>
        </authorList>
    </citation>
    <scope>NUCLEOTIDE SEQUENCE</scope>
</reference>
<name>T1FZ02_HELRO</name>
<dbReference type="HOGENOM" id="CLU_1170316_0_0_1"/>
<dbReference type="FunFam" id="3.40.50.11210:FF:000001">
    <property type="entry name" value="Ral GTPase-activating protein subunit alpha-1 isoform 1"/>
    <property type="match status" value="1"/>
</dbReference>
<dbReference type="CTD" id="20214050"/>
<dbReference type="RefSeq" id="XP_009022564.1">
    <property type="nucleotide sequence ID" value="XM_009024316.1"/>
</dbReference>
<dbReference type="InterPro" id="IPR027107">
    <property type="entry name" value="Tuberin/Ral-act_asu"/>
</dbReference>
<dbReference type="GO" id="GO:0051056">
    <property type="term" value="P:regulation of small GTPase mediated signal transduction"/>
    <property type="evidence" value="ECO:0007669"/>
    <property type="project" value="InterPro"/>
</dbReference>
<dbReference type="InParanoid" id="T1FZ02"/>
<dbReference type="InterPro" id="IPR000331">
    <property type="entry name" value="Rap/Ran_GAP_dom"/>
</dbReference>
<dbReference type="EMBL" id="AMQM01001071">
    <property type="status" value="NOT_ANNOTATED_CDS"/>
    <property type="molecule type" value="Genomic_DNA"/>
</dbReference>
<evidence type="ECO:0000259" key="2">
    <source>
        <dbReference type="PROSITE" id="PS50085"/>
    </source>
</evidence>
<dbReference type="GO" id="GO:0005096">
    <property type="term" value="F:GTPase activator activity"/>
    <property type="evidence" value="ECO:0007669"/>
    <property type="project" value="UniProtKB-KW"/>
</dbReference>
<dbReference type="Pfam" id="PF02145">
    <property type="entry name" value="Rap_GAP"/>
    <property type="match status" value="1"/>
</dbReference>
<proteinExistence type="predicted"/>
<reference evidence="5" key="1">
    <citation type="submission" date="2012-12" db="EMBL/GenBank/DDBJ databases">
        <authorList>
            <person name="Hellsten U."/>
            <person name="Grimwood J."/>
            <person name="Chapman J.A."/>
            <person name="Shapiro H."/>
            <person name="Aerts A."/>
            <person name="Otillar R.P."/>
            <person name="Terry A.Y."/>
            <person name="Boore J.L."/>
            <person name="Simakov O."/>
            <person name="Marletaz F."/>
            <person name="Cho S.-J."/>
            <person name="Edsinger-Gonzales E."/>
            <person name="Havlak P."/>
            <person name="Kuo D.-H."/>
            <person name="Larsson T."/>
            <person name="Lv J."/>
            <person name="Arendt D."/>
            <person name="Savage R."/>
            <person name="Osoegawa K."/>
            <person name="de Jong P."/>
            <person name="Lindberg D.R."/>
            <person name="Seaver E.C."/>
            <person name="Weisblat D.A."/>
            <person name="Putnam N.H."/>
            <person name="Grigoriev I.V."/>
            <person name="Rokhsar D.S."/>
        </authorList>
    </citation>
    <scope>NUCLEOTIDE SEQUENCE</scope>
</reference>
<keyword evidence="1" id="KW-0343">GTPase activation</keyword>
<dbReference type="STRING" id="6412.T1FZ02"/>
<dbReference type="InterPro" id="IPR035974">
    <property type="entry name" value="Rap/Ran-GAP_sf"/>
</dbReference>
<evidence type="ECO:0000313" key="4">
    <source>
        <dbReference type="EnsemblMetazoa" id="HelroP67405"/>
    </source>
</evidence>
<dbReference type="Gene3D" id="3.40.50.11210">
    <property type="entry name" value="Rap/Ran-GAP"/>
    <property type="match status" value="1"/>
</dbReference>
<dbReference type="PANTHER" id="PTHR10063">
    <property type="entry name" value="TUBERIN"/>
    <property type="match status" value="1"/>
</dbReference>
<dbReference type="OMA" id="CECKMEY"/>
<dbReference type="eggNOG" id="KOG3686">
    <property type="taxonomic scope" value="Eukaryota"/>
</dbReference>
<dbReference type="OrthoDB" id="19311at2759"/>
<evidence type="ECO:0000313" key="3">
    <source>
        <dbReference type="EMBL" id="ESN98877.1"/>
    </source>
</evidence>
<evidence type="ECO:0000313" key="5">
    <source>
        <dbReference type="Proteomes" id="UP000015101"/>
    </source>
</evidence>
<reference evidence="4" key="3">
    <citation type="submission" date="2015-06" db="UniProtKB">
        <authorList>
            <consortium name="EnsemblMetazoa"/>
        </authorList>
    </citation>
    <scope>IDENTIFICATION</scope>
</reference>
<gene>
    <name evidence="4" type="primary">20214050</name>
    <name evidence="3" type="ORF">HELRODRAFT_67405</name>
</gene>
<dbReference type="Proteomes" id="UP000015101">
    <property type="component" value="Unassembled WGS sequence"/>
</dbReference>
<dbReference type="SUPFAM" id="SSF111347">
    <property type="entry name" value="Rap/Ran-GAP"/>
    <property type="match status" value="1"/>
</dbReference>
<dbReference type="EnsemblMetazoa" id="HelroT67405">
    <property type="protein sequence ID" value="HelroP67405"/>
    <property type="gene ID" value="HelroG67405"/>
</dbReference>